<dbReference type="Pfam" id="PF08386">
    <property type="entry name" value="Abhydrolase_4"/>
    <property type="match status" value="1"/>
</dbReference>
<evidence type="ECO:0000313" key="3">
    <source>
        <dbReference type="Proteomes" id="UP000256964"/>
    </source>
</evidence>
<dbReference type="AlphaFoldDB" id="A0A371DAI5"/>
<accession>A0A371DAI5</accession>
<keyword evidence="3" id="KW-1185">Reference proteome</keyword>
<dbReference type="InterPro" id="IPR013595">
    <property type="entry name" value="Pept_S33_TAP-like_C"/>
</dbReference>
<dbReference type="Proteomes" id="UP000256964">
    <property type="component" value="Unassembled WGS sequence"/>
</dbReference>
<protein>
    <recommendedName>
        <fullName evidence="1">Peptidase S33 tripeptidyl aminopeptidase-like C-terminal domain-containing protein</fullName>
    </recommendedName>
</protein>
<dbReference type="OrthoDB" id="425534at2759"/>
<organism evidence="2 3">
    <name type="scientific">Lentinus brumalis</name>
    <dbReference type="NCBI Taxonomy" id="2498619"/>
    <lineage>
        <taxon>Eukaryota</taxon>
        <taxon>Fungi</taxon>
        <taxon>Dikarya</taxon>
        <taxon>Basidiomycota</taxon>
        <taxon>Agaricomycotina</taxon>
        <taxon>Agaricomycetes</taxon>
        <taxon>Polyporales</taxon>
        <taxon>Polyporaceae</taxon>
        <taxon>Lentinus</taxon>
    </lineage>
</organism>
<evidence type="ECO:0000313" key="2">
    <source>
        <dbReference type="EMBL" id="RDX49554.1"/>
    </source>
</evidence>
<reference evidence="2 3" key="1">
    <citation type="journal article" date="2018" name="Biotechnol. Biofuels">
        <title>Integrative visual omics of the white-rot fungus Polyporus brumalis exposes the biotechnological potential of its oxidative enzymes for delignifying raw plant biomass.</title>
        <authorList>
            <person name="Miyauchi S."/>
            <person name="Rancon A."/>
            <person name="Drula E."/>
            <person name="Hage H."/>
            <person name="Chaduli D."/>
            <person name="Favel A."/>
            <person name="Grisel S."/>
            <person name="Henrissat B."/>
            <person name="Herpoel-Gimbert I."/>
            <person name="Ruiz-Duenas F.J."/>
            <person name="Chevret D."/>
            <person name="Hainaut M."/>
            <person name="Lin J."/>
            <person name="Wang M."/>
            <person name="Pangilinan J."/>
            <person name="Lipzen A."/>
            <person name="Lesage-Meessen L."/>
            <person name="Navarro D."/>
            <person name="Riley R."/>
            <person name="Grigoriev I.V."/>
            <person name="Zhou S."/>
            <person name="Raouche S."/>
            <person name="Rosso M.N."/>
        </authorList>
    </citation>
    <scope>NUCLEOTIDE SEQUENCE [LARGE SCALE GENOMIC DNA]</scope>
    <source>
        <strain evidence="2 3">BRFM 1820</strain>
    </source>
</reference>
<gene>
    <name evidence="2" type="ORF">OH76DRAFT_1482931</name>
</gene>
<name>A0A371DAI5_9APHY</name>
<dbReference type="EMBL" id="KZ857404">
    <property type="protein sequence ID" value="RDX49554.1"/>
    <property type="molecule type" value="Genomic_DNA"/>
</dbReference>
<proteinExistence type="predicted"/>
<feature type="domain" description="Peptidase S33 tripeptidyl aminopeptidase-like C-terminal" evidence="1">
    <location>
        <begin position="7"/>
        <end position="79"/>
    </location>
</feature>
<evidence type="ECO:0000259" key="1">
    <source>
        <dbReference type="Pfam" id="PF08386"/>
    </source>
</evidence>
<sequence length="97" mass="10457">MRRRLRNKILIASNLLDPITPLPAAEIVAVLLGQDAVLIRAKYVDVVVELHVSTPSACMNKIFSAYMTNGTLLANGTVCEVDATFECLAGVNIQTLS</sequence>